<keyword evidence="9" id="KW-1185">Reference proteome</keyword>
<keyword evidence="6" id="KW-0411">Iron-sulfur</keyword>
<reference evidence="8 9" key="1">
    <citation type="submission" date="2011-05" db="EMBL/GenBank/DDBJ databases">
        <title>Complete sequence of Methanotorris igneus Kol 5.</title>
        <authorList>
            <consortium name="US DOE Joint Genome Institute"/>
            <person name="Lucas S."/>
            <person name="Han J."/>
            <person name="Lapidus A."/>
            <person name="Cheng J.-F."/>
            <person name="Goodwin L."/>
            <person name="Pitluck S."/>
            <person name="Peters L."/>
            <person name="Mikhailova N."/>
            <person name="Chertkov O."/>
            <person name="Han C."/>
            <person name="Tapia R."/>
            <person name="Land M."/>
            <person name="Hauser L."/>
            <person name="Kyrpides N."/>
            <person name="Ivanova N."/>
            <person name="Pagani I."/>
            <person name="Sieprawska-Lupa M."/>
            <person name="Whitman W."/>
            <person name="Woyke T."/>
        </authorList>
    </citation>
    <scope>NUCLEOTIDE SEQUENCE [LARGE SCALE GENOMIC DNA]</scope>
    <source>
        <strain evidence="9">DSM 5666 / JCM 11834 / Kol 5</strain>
    </source>
</reference>
<dbReference type="EMBL" id="CP002737">
    <property type="protein sequence ID" value="AEF97156.1"/>
    <property type="molecule type" value="Genomic_DNA"/>
</dbReference>
<dbReference type="InterPro" id="IPR006138">
    <property type="entry name" value="NADH_UQ_OxRdtase_20Kd_su"/>
</dbReference>
<dbReference type="Proteomes" id="UP000009227">
    <property type="component" value="Chromosome"/>
</dbReference>
<dbReference type="PROSITE" id="PS01150">
    <property type="entry name" value="COMPLEX1_20K"/>
    <property type="match status" value="1"/>
</dbReference>
<dbReference type="NCBIfam" id="NF005012">
    <property type="entry name" value="PRK06411.1"/>
    <property type="match status" value="1"/>
</dbReference>
<dbReference type="SUPFAM" id="SSF56770">
    <property type="entry name" value="HydA/Nqo6-like"/>
    <property type="match status" value="1"/>
</dbReference>
<evidence type="ECO:0000256" key="5">
    <source>
        <dbReference type="ARBA" id="ARBA00023004"/>
    </source>
</evidence>
<dbReference type="RefSeq" id="WP_013799749.1">
    <property type="nucleotide sequence ID" value="NC_015562.1"/>
</dbReference>
<dbReference type="GO" id="GO:0051539">
    <property type="term" value="F:4 iron, 4 sulfur cluster binding"/>
    <property type="evidence" value="ECO:0007669"/>
    <property type="project" value="UniProtKB-KW"/>
</dbReference>
<dbReference type="GeneID" id="10644496"/>
<dbReference type="GO" id="GO:0008137">
    <property type="term" value="F:NADH dehydrogenase (ubiquinone) activity"/>
    <property type="evidence" value="ECO:0007669"/>
    <property type="project" value="InterPro"/>
</dbReference>
<dbReference type="HOGENOM" id="CLU_055737_7_3_2"/>
<dbReference type="STRING" id="880724.Metig_1623"/>
<organism evidence="9">
    <name type="scientific">Methanotorris igneus (strain DSM 5666 / JCM 11834 / Kol 5)</name>
    <dbReference type="NCBI Taxonomy" id="880724"/>
    <lineage>
        <taxon>Archaea</taxon>
        <taxon>Methanobacteriati</taxon>
        <taxon>Methanobacteriota</taxon>
        <taxon>Methanomada group</taxon>
        <taxon>Methanococci</taxon>
        <taxon>Methanococcales</taxon>
        <taxon>Methanocaldococcaceae</taxon>
        <taxon>Methanotorris</taxon>
    </lineage>
</organism>
<comment type="similarity">
    <text evidence="2">Belongs to the complex I 20 kDa subunit family.</text>
</comment>
<feature type="domain" description="NADH:ubiquinone oxidoreductase-like 20kDa subunit" evidence="7">
    <location>
        <begin position="21"/>
        <end position="130"/>
    </location>
</feature>
<keyword evidence="8" id="KW-0830">Ubiquinone</keyword>
<evidence type="ECO:0000313" key="8">
    <source>
        <dbReference type="EMBL" id="AEF97156.1"/>
    </source>
</evidence>
<dbReference type="Gene3D" id="3.40.50.12280">
    <property type="match status" value="1"/>
</dbReference>
<evidence type="ECO:0000256" key="4">
    <source>
        <dbReference type="ARBA" id="ARBA00022723"/>
    </source>
</evidence>
<evidence type="ECO:0000256" key="3">
    <source>
        <dbReference type="ARBA" id="ARBA00022485"/>
    </source>
</evidence>
<evidence type="ECO:0000313" key="9">
    <source>
        <dbReference type="Proteomes" id="UP000009227"/>
    </source>
</evidence>
<dbReference type="InterPro" id="IPR006137">
    <property type="entry name" value="NADH_UbQ_OxRdtase-like_20kDa"/>
</dbReference>
<dbReference type="PANTHER" id="PTHR42989">
    <property type="entry name" value="HYDROGENASE-4 COMPONENT I"/>
    <property type="match status" value="1"/>
</dbReference>
<keyword evidence="4" id="KW-0479">Metal-binding</keyword>
<dbReference type="KEGG" id="mig:Metig_1623"/>
<sequence length="154" mass="16854">MLKEFVRKRSIHVCVVNTGGCNGCDIEIVSCLAPRYDIEQYGIFVHNNPREADVLLVTGPVTLPWKERLKEIYEKTPEPKIVVAVGACALSGGIFKEGHVVGGIDKVIPVDAKIPGCPPRPSEIIEAILKVGPDALAMKEKMIKEKIRKGEVII</sequence>
<accession>F6BBE9</accession>
<dbReference type="GO" id="GO:0046872">
    <property type="term" value="F:metal ion binding"/>
    <property type="evidence" value="ECO:0007669"/>
    <property type="project" value="UniProtKB-KW"/>
</dbReference>
<evidence type="ECO:0000256" key="2">
    <source>
        <dbReference type="ARBA" id="ARBA00009173"/>
    </source>
</evidence>
<gene>
    <name evidence="8" type="ordered locus">Metig_1623</name>
</gene>
<dbReference type="InterPro" id="IPR052375">
    <property type="entry name" value="Complex_I_20kDa-like"/>
</dbReference>
<protein>
    <submittedName>
        <fullName evidence="8">NADH ubiquinone oxidoreductase 20 kDa subunit</fullName>
    </submittedName>
</protein>
<evidence type="ECO:0000256" key="6">
    <source>
        <dbReference type="ARBA" id="ARBA00023014"/>
    </source>
</evidence>
<keyword evidence="3" id="KW-0004">4Fe-4S</keyword>
<dbReference type="OrthoDB" id="5740at2157"/>
<keyword evidence="5" id="KW-0408">Iron</keyword>
<dbReference type="AlphaFoldDB" id="F6BBE9"/>
<proteinExistence type="inferred from homology"/>
<dbReference type="Pfam" id="PF01058">
    <property type="entry name" value="Oxidored_q6"/>
    <property type="match status" value="1"/>
</dbReference>
<dbReference type="PANTHER" id="PTHR42989:SF1">
    <property type="entry name" value="FORMATE HYDROGENLYASE SUBUNIT 7-RELATED"/>
    <property type="match status" value="1"/>
</dbReference>
<evidence type="ECO:0000256" key="1">
    <source>
        <dbReference type="ARBA" id="ARBA00001966"/>
    </source>
</evidence>
<name>F6BBE9_METIK</name>
<dbReference type="GO" id="GO:0048038">
    <property type="term" value="F:quinone binding"/>
    <property type="evidence" value="ECO:0007669"/>
    <property type="project" value="InterPro"/>
</dbReference>
<comment type="cofactor">
    <cofactor evidence="1">
        <name>[4Fe-4S] cluster</name>
        <dbReference type="ChEBI" id="CHEBI:49883"/>
    </cofactor>
</comment>
<evidence type="ECO:0000259" key="7">
    <source>
        <dbReference type="Pfam" id="PF01058"/>
    </source>
</evidence>